<gene>
    <name evidence="1" type="ORF">OFLC_LOCUS10702</name>
</gene>
<reference evidence="1 2" key="2">
    <citation type="submission" date="2018-11" db="EMBL/GenBank/DDBJ databases">
        <authorList>
            <consortium name="Pathogen Informatics"/>
        </authorList>
    </citation>
    <scope>NUCLEOTIDE SEQUENCE [LARGE SCALE GENOMIC DNA]</scope>
</reference>
<dbReference type="STRING" id="387005.A0A183HT90"/>
<accession>A0A183HT90</accession>
<evidence type="ECO:0000313" key="1">
    <source>
        <dbReference type="EMBL" id="VDO70583.1"/>
    </source>
</evidence>
<keyword evidence="2" id="KW-1185">Reference proteome</keyword>
<dbReference type="Proteomes" id="UP000267606">
    <property type="component" value="Unassembled WGS sequence"/>
</dbReference>
<dbReference type="EMBL" id="UZAJ01014544">
    <property type="protein sequence ID" value="VDO70583.1"/>
    <property type="molecule type" value="Genomic_DNA"/>
</dbReference>
<reference evidence="3" key="1">
    <citation type="submission" date="2016-06" db="UniProtKB">
        <authorList>
            <consortium name="WormBaseParasite"/>
        </authorList>
    </citation>
    <scope>IDENTIFICATION</scope>
</reference>
<evidence type="ECO:0000313" key="3">
    <source>
        <dbReference type="WBParaSite" id="OFLC_0001070201-mRNA-1"/>
    </source>
</evidence>
<sequence>MMEAQQNNAAMIAAVSAPLLESIQQLEEKVSTKDKEYEQIVCEKEIAISALNLEKEVIIEEMKCEL</sequence>
<organism evidence="3">
    <name type="scientific">Onchocerca flexuosa</name>
    <dbReference type="NCBI Taxonomy" id="387005"/>
    <lineage>
        <taxon>Eukaryota</taxon>
        <taxon>Metazoa</taxon>
        <taxon>Ecdysozoa</taxon>
        <taxon>Nematoda</taxon>
        <taxon>Chromadorea</taxon>
        <taxon>Rhabditida</taxon>
        <taxon>Spirurina</taxon>
        <taxon>Spiruromorpha</taxon>
        <taxon>Filarioidea</taxon>
        <taxon>Onchocercidae</taxon>
        <taxon>Onchocerca</taxon>
    </lineage>
</organism>
<proteinExistence type="predicted"/>
<protein>
    <submittedName>
        <fullName evidence="3">MT domain-containing protein</fullName>
    </submittedName>
</protein>
<evidence type="ECO:0000313" key="2">
    <source>
        <dbReference type="Proteomes" id="UP000267606"/>
    </source>
</evidence>
<dbReference type="WBParaSite" id="OFLC_0001070201-mRNA-1">
    <property type="protein sequence ID" value="OFLC_0001070201-mRNA-1"/>
    <property type="gene ID" value="OFLC_0001070201"/>
</dbReference>
<dbReference type="AlphaFoldDB" id="A0A183HT90"/>
<name>A0A183HT90_9BILA</name>